<evidence type="ECO:0000313" key="2">
    <source>
        <dbReference type="Proteomes" id="UP000280955"/>
    </source>
</evidence>
<reference evidence="1 2" key="1">
    <citation type="submission" date="2018-10" db="EMBL/GenBank/DDBJ databases">
        <title>Genomic Encyclopedia of Archaeal and Bacterial Type Strains, Phase II (KMG-II): from individual species to whole genera.</title>
        <authorList>
            <person name="Goeker M."/>
        </authorList>
    </citation>
    <scope>NUCLEOTIDE SEQUENCE [LARGE SCALE GENOMIC DNA]</scope>
    <source>
        <strain evidence="1 2">DSM 15149</strain>
    </source>
</reference>
<gene>
    <name evidence="1" type="ORF">BDD30_0052</name>
</gene>
<evidence type="ECO:0008006" key="3">
    <source>
        <dbReference type="Google" id="ProtNLM"/>
    </source>
</evidence>
<keyword evidence="2" id="KW-1185">Reference proteome</keyword>
<comment type="caution">
    <text evidence="1">The sequence shown here is derived from an EMBL/GenBank/DDBJ whole genome shotgun (WGS) entry which is preliminary data.</text>
</comment>
<dbReference type="EMBL" id="RBLJ01000001">
    <property type="protein sequence ID" value="RKS65783.1"/>
    <property type="molecule type" value="Genomic_DNA"/>
</dbReference>
<organism evidence="1 2">
    <name type="scientific">Photorhabdus asymbiotica</name>
    <dbReference type="NCBI Taxonomy" id="291112"/>
    <lineage>
        <taxon>Bacteria</taxon>
        <taxon>Pseudomonadati</taxon>
        <taxon>Pseudomonadota</taxon>
        <taxon>Gammaproteobacteria</taxon>
        <taxon>Enterobacterales</taxon>
        <taxon>Morganellaceae</taxon>
        <taxon>Photorhabdus</taxon>
    </lineage>
</organism>
<sequence length="599" mass="68658">MDLAELNNTLMNDLPTTNFKLETKDPLTQLKWLQRYTENIRFYANDDYFWHQFWFLKNHTPEALFARLQGETLADGELPPHQALLLAFLQQLKTPGIMLDTFSARHRQLYYQELLGITQKDAQPDHVALGVVLSTGIAEYLLPTGTLVDGGQDSSGNSLQYALDTDLLVNPGQLTDVRYSYLDHKTYKIFILQDDKANISWPSSGARLFVAPEGNGQEKAPEQKLALYLGFDDIQPGQTLSLFWQFIASTPLTLKWFYLNEINNWVKLDSVRDNTDGFFISGLWQAILPDDAVKMYFPETTSVKRYWIKAEVESLTESGDLWQPLLEGILYNAQTATLVDADNTDEKHFHDGLMPFSVQHLVNTVSEVKKIEQPWSSWGGTPQEDTTDFFHRAATRLQHRQRALTWDNQIAMLKAEFPRIYDVISPNITWMNQLQTSNTQTLIVIPDVNYSDNKDRLRPQFSPASLRQMSDWLQIHTSAWANPQVENPIYIDVSVTYEVQFSAGVNPDYALRQLQQWLSSIYMPWYHADKKGVAAGDQIDFYQLFADIQRVPYVEHVKTLTLTTKDTSLTNGGVIKAQQNEVLVLVWQQGEQIRQGESK</sequence>
<protein>
    <recommendedName>
        <fullName evidence="3">Baseplate protein J-like domain-containing protein</fullName>
    </recommendedName>
</protein>
<dbReference type="RefSeq" id="WP_015834374.1">
    <property type="nucleotide sequence ID" value="NC_012962.1"/>
</dbReference>
<proteinExistence type="predicted"/>
<evidence type="ECO:0000313" key="1">
    <source>
        <dbReference type="EMBL" id="RKS65783.1"/>
    </source>
</evidence>
<dbReference type="Proteomes" id="UP000280955">
    <property type="component" value="Unassembled WGS sequence"/>
</dbReference>
<name>A0ABX9SQP1_9GAMM</name>
<accession>A0ABX9SQP1</accession>